<dbReference type="AlphaFoldDB" id="A0A841K7C5"/>
<dbReference type="CDD" id="cd03349">
    <property type="entry name" value="LbH_XAT"/>
    <property type="match status" value="1"/>
</dbReference>
<dbReference type="InterPro" id="IPR001451">
    <property type="entry name" value="Hexapep"/>
</dbReference>
<keyword evidence="4" id="KW-0012">Acyltransferase</keyword>
<name>A0A841K7C5_9HYPH</name>
<dbReference type="Proteomes" id="UP000588017">
    <property type="component" value="Unassembled WGS sequence"/>
</dbReference>
<dbReference type="Pfam" id="PF00132">
    <property type="entry name" value="Hexapep"/>
    <property type="match status" value="1"/>
</dbReference>
<evidence type="ECO:0000313" key="5">
    <source>
        <dbReference type="EMBL" id="MBB6166774.1"/>
    </source>
</evidence>
<dbReference type="PANTHER" id="PTHR43300:SF11">
    <property type="entry name" value="ACETYLTRANSFERASE RV3034C-RELATED"/>
    <property type="match status" value="1"/>
</dbReference>
<dbReference type="InterPro" id="IPR011004">
    <property type="entry name" value="Trimer_LpxA-like_sf"/>
</dbReference>
<reference evidence="5 6" key="1">
    <citation type="submission" date="2020-08" db="EMBL/GenBank/DDBJ databases">
        <title>Genomic Encyclopedia of Type Strains, Phase IV (KMG-IV): sequencing the most valuable type-strain genomes for metagenomic binning, comparative biology and taxonomic classification.</title>
        <authorList>
            <person name="Goeker M."/>
        </authorList>
    </citation>
    <scope>NUCLEOTIDE SEQUENCE [LARGE SCALE GENOMIC DNA]</scope>
    <source>
        <strain evidence="5 6">DSM 101465</strain>
    </source>
</reference>
<proteinExistence type="inferred from homology"/>
<protein>
    <submittedName>
        <fullName evidence="5">Acetyltransferase-like isoleucine patch superfamily enzyme</fullName>
    </submittedName>
</protein>
<keyword evidence="3" id="KW-0677">Repeat</keyword>
<accession>A0A841K7C5</accession>
<comment type="caution">
    <text evidence="5">The sequence shown here is derived from an EMBL/GenBank/DDBJ whole genome shotgun (WGS) entry which is preliminary data.</text>
</comment>
<sequence length="209" mass="22671">MWIEKLWRRWTNPHNLTRIFHAREAARYGWQIGDYSYGRLRVRRWSEGGRLVIGPYCSFADNVTIFLGGNHRTDWVTTYPFSALPELWPEARGLPAAETTRGDVIIGADVWVGSGATILSGVTVGPGAVIGARAVVARDVPAYAVVVGNPARVVRLRFDEATVEALIAARWWERPRGELVPLLPLLLSGDAAGLLAALSGTGKGAAAGN</sequence>
<dbReference type="PROSITE" id="PS00101">
    <property type="entry name" value="HEXAPEP_TRANSFERASES"/>
    <property type="match status" value="1"/>
</dbReference>
<dbReference type="RefSeq" id="WP_183331683.1">
    <property type="nucleotide sequence ID" value="NZ_BMHX01000001.1"/>
</dbReference>
<evidence type="ECO:0000256" key="1">
    <source>
        <dbReference type="ARBA" id="ARBA00007274"/>
    </source>
</evidence>
<evidence type="ECO:0000256" key="2">
    <source>
        <dbReference type="ARBA" id="ARBA00022679"/>
    </source>
</evidence>
<dbReference type="GO" id="GO:0016746">
    <property type="term" value="F:acyltransferase activity"/>
    <property type="evidence" value="ECO:0007669"/>
    <property type="project" value="UniProtKB-KW"/>
</dbReference>
<dbReference type="PANTHER" id="PTHR43300">
    <property type="entry name" value="ACETYLTRANSFERASE"/>
    <property type="match status" value="1"/>
</dbReference>
<keyword evidence="2 5" id="KW-0808">Transferase</keyword>
<dbReference type="InterPro" id="IPR018357">
    <property type="entry name" value="Hexapep_transf_CS"/>
</dbReference>
<organism evidence="5 6">
    <name type="scientific">Chelatococcus composti</name>
    <dbReference type="NCBI Taxonomy" id="1743235"/>
    <lineage>
        <taxon>Bacteria</taxon>
        <taxon>Pseudomonadati</taxon>
        <taxon>Pseudomonadota</taxon>
        <taxon>Alphaproteobacteria</taxon>
        <taxon>Hyphomicrobiales</taxon>
        <taxon>Chelatococcaceae</taxon>
        <taxon>Chelatococcus</taxon>
    </lineage>
</organism>
<gene>
    <name evidence="5" type="ORF">HNQ73_000382</name>
</gene>
<evidence type="ECO:0000313" key="6">
    <source>
        <dbReference type="Proteomes" id="UP000588017"/>
    </source>
</evidence>
<evidence type="ECO:0000256" key="3">
    <source>
        <dbReference type="ARBA" id="ARBA00022737"/>
    </source>
</evidence>
<evidence type="ECO:0000256" key="4">
    <source>
        <dbReference type="ARBA" id="ARBA00023315"/>
    </source>
</evidence>
<dbReference type="Gene3D" id="2.160.10.10">
    <property type="entry name" value="Hexapeptide repeat proteins"/>
    <property type="match status" value="1"/>
</dbReference>
<dbReference type="EMBL" id="JACHEH010000001">
    <property type="protein sequence ID" value="MBB6166774.1"/>
    <property type="molecule type" value="Genomic_DNA"/>
</dbReference>
<keyword evidence="6" id="KW-1185">Reference proteome</keyword>
<dbReference type="InterPro" id="IPR050179">
    <property type="entry name" value="Trans_hexapeptide_repeat"/>
</dbReference>
<comment type="similarity">
    <text evidence="1">Belongs to the transferase hexapeptide repeat family.</text>
</comment>
<dbReference type="SUPFAM" id="SSF51161">
    <property type="entry name" value="Trimeric LpxA-like enzymes"/>
    <property type="match status" value="1"/>
</dbReference>